<feature type="binding site" evidence="18">
    <location>
        <position position="405"/>
    </location>
    <ligand>
        <name>acetyl-CoA</name>
        <dbReference type="ChEBI" id="CHEBI:57288"/>
    </ligand>
</feature>
<feature type="active site" description="Proton acceptor" evidence="18">
    <location>
        <position position="328"/>
    </location>
</feature>
<evidence type="ECO:0000256" key="16">
    <source>
        <dbReference type="ARBA" id="ARBA00048493"/>
    </source>
</evidence>
<keyword evidence="21" id="KW-1185">Reference proteome</keyword>
<dbReference type="Pfam" id="PF00132">
    <property type="entry name" value="Hexapep"/>
    <property type="match status" value="1"/>
</dbReference>
<dbReference type="GO" id="GO:0000287">
    <property type="term" value="F:magnesium ion binding"/>
    <property type="evidence" value="ECO:0007669"/>
    <property type="project" value="UniProtKB-UniRule"/>
</dbReference>
<comment type="similarity">
    <text evidence="2 18">In the C-terminal section; belongs to the transferase hexapeptide repeat family.</text>
</comment>
<dbReference type="InterPro" id="IPR005882">
    <property type="entry name" value="Bifunctional_GlmU"/>
</dbReference>
<comment type="catalytic activity">
    <reaction evidence="16 18">
        <text>N-acetyl-alpha-D-glucosamine 1-phosphate + UTP + H(+) = UDP-N-acetyl-alpha-D-glucosamine + diphosphate</text>
        <dbReference type="Rhea" id="RHEA:13509"/>
        <dbReference type="ChEBI" id="CHEBI:15378"/>
        <dbReference type="ChEBI" id="CHEBI:33019"/>
        <dbReference type="ChEBI" id="CHEBI:46398"/>
        <dbReference type="ChEBI" id="CHEBI:57705"/>
        <dbReference type="ChEBI" id="CHEBI:57776"/>
        <dbReference type="EC" id="2.7.7.23"/>
    </reaction>
</comment>
<reference evidence="20" key="2">
    <citation type="submission" date="2020-09" db="EMBL/GenBank/DDBJ databases">
        <authorList>
            <person name="Sun Q."/>
            <person name="Kim S."/>
        </authorList>
    </citation>
    <scope>NUCLEOTIDE SEQUENCE</scope>
    <source>
        <strain evidence="20">KCTC 32513</strain>
    </source>
</reference>
<keyword evidence="14 18" id="KW-0961">Cell wall biogenesis/degradation</keyword>
<feature type="binding site" evidence="18">
    <location>
        <position position="316"/>
    </location>
    <ligand>
        <name>UDP-N-acetyl-alpha-D-glucosamine</name>
        <dbReference type="ChEBI" id="CHEBI:57705"/>
    </ligand>
</feature>
<dbReference type="UniPathway" id="UPA00113">
    <property type="reaction ID" value="UER00532"/>
</dbReference>
<dbReference type="GO" id="GO:0000902">
    <property type="term" value="P:cell morphogenesis"/>
    <property type="evidence" value="ECO:0007669"/>
    <property type="project" value="UniProtKB-UniRule"/>
</dbReference>
<dbReference type="GO" id="GO:0009245">
    <property type="term" value="P:lipid A biosynthetic process"/>
    <property type="evidence" value="ECO:0007669"/>
    <property type="project" value="UniProtKB-UniRule"/>
</dbReference>
<dbReference type="CDD" id="cd02540">
    <property type="entry name" value="GT2_GlmU_N_bac"/>
    <property type="match status" value="1"/>
</dbReference>
<feature type="binding site" evidence="18">
    <location>
        <begin position="63"/>
        <end position="64"/>
    </location>
    <ligand>
        <name>UDP-N-acetyl-alpha-D-glucosamine</name>
        <dbReference type="ChEBI" id="CHEBI:57705"/>
    </ligand>
</feature>
<dbReference type="NCBIfam" id="NF010933">
    <property type="entry name" value="PRK14353.1"/>
    <property type="match status" value="1"/>
</dbReference>
<evidence type="ECO:0000256" key="7">
    <source>
        <dbReference type="ARBA" id="ARBA00022723"/>
    </source>
</evidence>
<feature type="region of interest" description="N-acetyltransferase" evidence="18">
    <location>
        <begin position="233"/>
        <end position="429"/>
    </location>
</feature>
<comment type="catalytic activity">
    <reaction evidence="15 18">
        <text>alpha-D-glucosamine 1-phosphate + acetyl-CoA = N-acetyl-alpha-D-glucosamine 1-phosphate + CoA + H(+)</text>
        <dbReference type="Rhea" id="RHEA:13725"/>
        <dbReference type="ChEBI" id="CHEBI:15378"/>
        <dbReference type="ChEBI" id="CHEBI:57287"/>
        <dbReference type="ChEBI" id="CHEBI:57288"/>
        <dbReference type="ChEBI" id="CHEBI:57776"/>
        <dbReference type="ChEBI" id="CHEBI:58516"/>
        <dbReference type="EC" id="2.3.1.157"/>
    </reaction>
</comment>
<dbReference type="PANTHER" id="PTHR43584:SF3">
    <property type="entry name" value="BIFUNCTIONAL PROTEIN GLMU"/>
    <property type="match status" value="1"/>
</dbReference>
<proteinExistence type="inferred from homology"/>
<dbReference type="InterPro" id="IPR038009">
    <property type="entry name" value="GlmU_C_LbH"/>
</dbReference>
<feature type="binding site" evidence="18">
    <location>
        <position position="345"/>
    </location>
    <ligand>
        <name>acetyl-CoA</name>
        <dbReference type="ChEBI" id="CHEBI:57288"/>
    </ligand>
</feature>
<dbReference type="Pfam" id="PF12804">
    <property type="entry name" value="NTP_transf_3"/>
    <property type="match status" value="1"/>
</dbReference>
<dbReference type="SUPFAM" id="SSF51161">
    <property type="entry name" value="Trimeric LpxA-like enzymes"/>
    <property type="match status" value="1"/>
</dbReference>
<dbReference type="GO" id="GO:0016020">
    <property type="term" value="C:membrane"/>
    <property type="evidence" value="ECO:0007669"/>
    <property type="project" value="GOC"/>
</dbReference>
<evidence type="ECO:0000256" key="8">
    <source>
        <dbReference type="ARBA" id="ARBA00022737"/>
    </source>
</evidence>
<feature type="binding site" evidence="18">
    <location>
        <begin position="351"/>
        <end position="352"/>
    </location>
    <ligand>
        <name>acetyl-CoA</name>
        <dbReference type="ChEBI" id="CHEBI:57288"/>
    </ligand>
</feature>
<dbReference type="InterPro" id="IPR050065">
    <property type="entry name" value="GlmU-like"/>
</dbReference>
<keyword evidence="10 18" id="KW-0133">Cell shape</keyword>
<evidence type="ECO:0000256" key="1">
    <source>
        <dbReference type="ARBA" id="ARBA00004496"/>
    </source>
</evidence>
<dbReference type="CDD" id="cd03353">
    <property type="entry name" value="LbH_GlmU_C"/>
    <property type="match status" value="1"/>
</dbReference>
<feature type="binding site" evidence="18">
    <location>
        <position position="7"/>
    </location>
    <ligand>
        <name>UDP-N-acetyl-alpha-D-glucosamine</name>
        <dbReference type="ChEBI" id="CHEBI:57705"/>
    </ligand>
</feature>
<dbReference type="GO" id="GO:0005737">
    <property type="term" value="C:cytoplasm"/>
    <property type="evidence" value="ECO:0007669"/>
    <property type="project" value="UniProtKB-SubCell"/>
</dbReference>
<evidence type="ECO:0000313" key="21">
    <source>
        <dbReference type="Proteomes" id="UP000634004"/>
    </source>
</evidence>
<evidence type="ECO:0000259" key="19">
    <source>
        <dbReference type="Pfam" id="PF12804"/>
    </source>
</evidence>
<keyword evidence="11 18" id="KW-0573">Peptidoglycan synthesis</keyword>
<evidence type="ECO:0000256" key="10">
    <source>
        <dbReference type="ARBA" id="ARBA00022960"/>
    </source>
</evidence>
<dbReference type="InterPro" id="IPR029044">
    <property type="entry name" value="Nucleotide-diphossugar_trans"/>
</dbReference>
<feature type="binding site" evidence="18">
    <location>
        <position position="331"/>
    </location>
    <ligand>
        <name>UDP-N-acetyl-alpha-D-glucosamine</name>
        <dbReference type="ChEBI" id="CHEBI:57705"/>
    </ligand>
</feature>
<comment type="function">
    <text evidence="17 18">Catalyzes the last two sequential reactions in the de novo biosynthetic pathway for UDP-N-acetylglucosamine (UDP-GlcNAc). The C-terminal domain catalyzes the transfer of acetyl group from acetyl coenzyme A to glucosamine-1-phosphate (GlcN-1-P) to produce N-acetylglucosamine-1-phosphate (GlcNAc-1-P), which is converted into UDP-GlcNAc by the transfer of uridine 5-monophosphate (from uridine 5-triphosphate), a reaction catalyzed by the N-terminal domain.</text>
</comment>
<dbReference type="EMBL" id="BMZH01000001">
    <property type="protein sequence ID" value="GHA83507.1"/>
    <property type="molecule type" value="Genomic_DNA"/>
</dbReference>
<keyword evidence="7 18" id="KW-0479">Metal-binding</keyword>
<comment type="similarity">
    <text evidence="3 18">In the N-terminal section; belongs to the N-acetylglucosamine-1-phosphate uridyltransferase family.</text>
</comment>
<dbReference type="Gene3D" id="3.90.550.10">
    <property type="entry name" value="Spore Coat Polysaccharide Biosynthesis Protein SpsA, Chain A"/>
    <property type="match status" value="1"/>
</dbReference>
<dbReference type="GO" id="GO:0071555">
    <property type="term" value="P:cell wall organization"/>
    <property type="evidence" value="ECO:0007669"/>
    <property type="project" value="UniProtKB-KW"/>
</dbReference>
<dbReference type="GO" id="GO:0009252">
    <property type="term" value="P:peptidoglycan biosynthetic process"/>
    <property type="evidence" value="ECO:0007669"/>
    <property type="project" value="UniProtKB-UniRule"/>
</dbReference>
<dbReference type="AlphaFoldDB" id="A0A8J3CL65"/>
<evidence type="ECO:0000256" key="4">
    <source>
        <dbReference type="ARBA" id="ARBA00022490"/>
    </source>
</evidence>
<evidence type="ECO:0000256" key="14">
    <source>
        <dbReference type="ARBA" id="ARBA00023316"/>
    </source>
</evidence>
<evidence type="ECO:0000256" key="6">
    <source>
        <dbReference type="ARBA" id="ARBA00022695"/>
    </source>
</evidence>
<comment type="subunit">
    <text evidence="18">Homotrimer.</text>
</comment>
<dbReference type="InterPro" id="IPR025877">
    <property type="entry name" value="MobA-like_NTP_Trfase"/>
</dbReference>
<accession>A0A8J3CL65</accession>
<feature type="region of interest" description="Linker" evidence="18">
    <location>
        <begin position="212"/>
        <end position="232"/>
    </location>
</feature>
<feature type="binding site" evidence="18">
    <location>
        <position position="123"/>
    </location>
    <ligand>
        <name>UDP-N-acetyl-alpha-D-glucosamine</name>
        <dbReference type="ChEBI" id="CHEBI:57705"/>
    </ligand>
</feature>
<dbReference type="PANTHER" id="PTHR43584">
    <property type="entry name" value="NUCLEOTIDYL TRANSFERASE"/>
    <property type="match status" value="1"/>
</dbReference>
<dbReference type="GO" id="GO:0006048">
    <property type="term" value="P:UDP-N-acetylglucosamine biosynthetic process"/>
    <property type="evidence" value="ECO:0007669"/>
    <property type="project" value="UniProtKB-UniPathway"/>
</dbReference>
<feature type="binding site" evidence="18">
    <location>
        <position position="388"/>
    </location>
    <ligand>
        <name>acetyl-CoA</name>
        <dbReference type="ChEBI" id="CHEBI:57288"/>
    </ligand>
</feature>
<dbReference type="GO" id="GO:0008360">
    <property type="term" value="P:regulation of cell shape"/>
    <property type="evidence" value="ECO:0007669"/>
    <property type="project" value="UniProtKB-KW"/>
</dbReference>
<evidence type="ECO:0000313" key="20">
    <source>
        <dbReference type="EMBL" id="GHA83507.1"/>
    </source>
</evidence>
<feature type="binding site" evidence="18">
    <location>
        <position position="298"/>
    </location>
    <ligand>
        <name>UDP-N-acetyl-alpha-D-glucosamine</name>
        <dbReference type="ChEBI" id="CHEBI:57705"/>
    </ligand>
</feature>
<keyword evidence="8 18" id="KW-0677">Repeat</keyword>
<comment type="caution">
    <text evidence="18">Lacks conserved residue(s) required for the propagation of feature annotation.</text>
</comment>
<comment type="subcellular location">
    <subcellularLocation>
        <location evidence="1 18">Cytoplasm</location>
    </subcellularLocation>
</comment>
<dbReference type="Proteomes" id="UP000634004">
    <property type="component" value="Unassembled WGS sequence"/>
</dbReference>
<dbReference type="EC" id="2.7.7.23" evidence="18"/>
<keyword evidence="13 18" id="KW-0012">Acyltransferase</keyword>
<dbReference type="Gene3D" id="2.160.10.10">
    <property type="entry name" value="Hexapeptide repeat proteins"/>
    <property type="match status" value="1"/>
</dbReference>
<evidence type="ECO:0000256" key="15">
    <source>
        <dbReference type="ARBA" id="ARBA00048247"/>
    </source>
</evidence>
<comment type="pathway">
    <text evidence="18">Nucleotide-sugar biosynthesis; UDP-N-acetyl-alpha-D-glucosamine biosynthesis; UDP-N-acetyl-alpha-D-glucosamine from N-acetyl-alpha-D-glucosamine 1-phosphate: step 1/1.</text>
</comment>
<dbReference type="SUPFAM" id="SSF53448">
    <property type="entry name" value="Nucleotide-diphospho-sugar transferases"/>
    <property type="match status" value="1"/>
</dbReference>
<comment type="pathway">
    <text evidence="18">Nucleotide-sugar biosynthesis; UDP-N-acetyl-alpha-D-glucosamine biosynthesis; N-acetyl-alpha-D-glucosamine 1-phosphate from alpha-D-glucosamine 6-phosphate (route II): step 2/2.</text>
</comment>
<evidence type="ECO:0000256" key="2">
    <source>
        <dbReference type="ARBA" id="ARBA00007707"/>
    </source>
</evidence>
<feature type="region of interest" description="Pyrophosphorylase" evidence="18">
    <location>
        <begin position="1"/>
        <end position="211"/>
    </location>
</feature>
<keyword evidence="12 18" id="KW-0511">Multifunctional enzyme</keyword>
<dbReference type="NCBIfam" id="TIGR01173">
    <property type="entry name" value="glmU"/>
    <property type="match status" value="1"/>
</dbReference>
<keyword evidence="6 18" id="KW-0548">Nucleotidyltransferase</keyword>
<evidence type="ECO:0000256" key="12">
    <source>
        <dbReference type="ARBA" id="ARBA00023268"/>
    </source>
</evidence>
<keyword evidence="5 18" id="KW-0808">Transferase</keyword>
<reference evidence="20" key="1">
    <citation type="journal article" date="2014" name="Int. J. Syst. Evol. Microbiol.">
        <title>Complete genome sequence of Corynebacterium casei LMG S-19264T (=DSM 44701T), isolated from a smear-ripened cheese.</title>
        <authorList>
            <consortium name="US DOE Joint Genome Institute (JGI-PGF)"/>
            <person name="Walter F."/>
            <person name="Albersmeier A."/>
            <person name="Kalinowski J."/>
            <person name="Ruckert C."/>
        </authorList>
    </citation>
    <scope>NUCLEOTIDE SEQUENCE</scope>
    <source>
        <strain evidence="20">KCTC 32513</strain>
    </source>
</reference>
<protein>
    <recommendedName>
        <fullName evidence="18">Bifunctional protein GlmU</fullName>
    </recommendedName>
    <domain>
        <recommendedName>
            <fullName evidence="18">UDP-N-acetylglucosamine pyrophosphorylase</fullName>
            <ecNumber evidence="18">2.7.7.23</ecNumber>
        </recommendedName>
        <alternativeName>
            <fullName evidence="18">N-acetylglucosamine-1-phosphate uridyltransferase</fullName>
        </alternativeName>
    </domain>
    <domain>
        <recommendedName>
            <fullName evidence="18">Glucosamine-1-phosphate N-acetyltransferase</fullName>
            <ecNumber evidence="18">2.3.1.157</ecNumber>
        </recommendedName>
    </domain>
</protein>
<feature type="binding site" evidence="18">
    <location>
        <position position="137"/>
    </location>
    <ligand>
        <name>UDP-N-acetyl-alpha-D-glucosamine</name>
        <dbReference type="ChEBI" id="CHEBI:57705"/>
    </ligand>
</feature>
<feature type="domain" description="MobA-like NTP transferase" evidence="19">
    <location>
        <begin position="6"/>
        <end position="118"/>
    </location>
</feature>
<dbReference type="InterPro" id="IPR001451">
    <property type="entry name" value="Hexapep"/>
</dbReference>
<organism evidence="20 21">
    <name type="scientific">Algimonas arctica</name>
    <dbReference type="NCBI Taxonomy" id="1479486"/>
    <lineage>
        <taxon>Bacteria</taxon>
        <taxon>Pseudomonadati</taxon>
        <taxon>Pseudomonadota</taxon>
        <taxon>Alphaproteobacteria</taxon>
        <taxon>Maricaulales</taxon>
        <taxon>Robiginitomaculaceae</taxon>
        <taxon>Algimonas</taxon>
    </lineage>
</organism>
<feature type="binding site" evidence="18">
    <location>
        <position position="152"/>
    </location>
    <ligand>
        <name>UDP-N-acetyl-alpha-D-glucosamine</name>
        <dbReference type="ChEBI" id="CHEBI:57705"/>
    </ligand>
</feature>
<evidence type="ECO:0000256" key="5">
    <source>
        <dbReference type="ARBA" id="ARBA00022679"/>
    </source>
</evidence>
<evidence type="ECO:0000256" key="13">
    <source>
        <dbReference type="ARBA" id="ARBA00023315"/>
    </source>
</evidence>
<evidence type="ECO:0000256" key="18">
    <source>
        <dbReference type="HAMAP-Rule" id="MF_01631"/>
    </source>
</evidence>
<keyword evidence="9 18" id="KW-0460">Magnesium</keyword>
<dbReference type="GO" id="GO:0019134">
    <property type="term" value="F:glucosamine-1-phosphate N-acetyltransferase activity"/>
    <property type="evidence" value="ECO:0007669"/>
    <property type="project" value="UniProtKB-UniRule"/>
</dbReference>
<dbReference type="EC" id="2.3.1.157" evidence="18"/>
<dbReference type="GO" id="GO:0003977">
    <property type="term" value="F:UDP-N-acetylglucosamine diphosphorylase activity"/>
    <property type="evidence" value="ECO:0007669"/>
    <property type="project" value="UniProtKB-UniRule"/>
</dbReference>
<evidence type="ECO:0000256" key="3">
    <source>
        <dbReference type="ARBA" id="ARBA00007947"/>
    </source>
</evidence>
<keyword evidence="4 18" id="KW-0963">Cytoplasm</keyword>
<sequence length="429" mass="45301">MKSSKSKVLHDLAGLRLIEWVRTCALEAGCERIICVVGDANQDVRDAAEALSMEIAVQEPQQGTGHAVDCAKDAVGDFEGDIAVLFADTPLITTQTLNSVFEALTEADVAVLGFEANVPGAYGRLIERDGTLEKIVEAKEASAEELAVTLCNSGVLASQSGRLFKALEQVTNENSKGEYYLTDVIEIMRKDGGCARVVRGHEDEMLGVNSRADLAAANASFQTNMRNMALEDGVTLRHPETVYFSYDTVIERDAVIGENVVFGPGVIVKSGATIHAFCHIEGATVGEGASVGPFARLRPGTDLGPDSFIGNFVEVKNTKVGRGSKASHLTYLGDAVIGAGSNIGAGTVTCNYDGFFKHKTTIGDGVFIGTHTSLVAPVTIGDGGFTATGAVVTKNVPADALAIARVDQVNKLGWAARFREAMSKRKAKS</sequence>
<evidence type="ECO:0000256" key="11">
    <source>
        <dbReference type="ARBA" id="ARBA00022984"/>
    </source>
</evidence>
<evidence type="ECO:0000256" key="9">
    <source>
        <dbReference type="ARBA" id="ARBA00022842"/>
    </source>
</evidence>
<feature type="binding site" evidence="18">
    <location>
        <position position="209"/>
    </location>
    <ligand>
        <name>Mg(2+)</name>
        <dbReference type="ChEBI" id="CHEBI:18420"/>
    </ligand>
</feature>
<evidence type="ECO:0000256" key="17">
    <source>
        <dbReference type="ARBA" id="ARBA00049628"/>
    </source>
</evidence>
<dbReference type="InterPro" id="IPR011004">
    <property type="entry name" value="Trimer_LpxA-like_sf"/>
</dbReference>
<dbReference type="HAMAP" id="MF_01631">
    <property type="entry name" value="GlmU"/>
    <property type="match status" value="1"/>
</dbReference>
<feature type="binding site" evidence="18">
    <location>
        <position position="209"/>
    </location>
    <ligand>
        <name>UDP-N-acetyl-alpha-D-glucosamine</name>
        <dbReference type="ChEBI" id="CHEBI:57705"/>
    </ligand>
</feature>
<feature type="binding site" evidence="18">
    <location>
        <position position="88"/>
    </location>
    <ligand>
        <name>Mg(2+)</name>
        <dbReference type="ChEBI" id="CHEBI:18420"/>
    </ligand>
</feature>
<dbReference type="UniPathway" id="UPA00973"/>
<comment type="pathway">
    <text evidence="18">Bacterial outer membrane biogenesis; LPS lipid A biosynthesis.</text>
</comment>
<comment type="caution">
    <text evidence="20">The sequence shown here is derived from an EMBL/GenBank/DDBJ whole genome shotgun (WGS) entry which is preliminary data.</text>
</comment>
<feature type="binding site" evidence="18">
    <location>
        <position position="342"/>
    </location>
    <ligand>
        <name>UDP-N-acetyl-alpha-D-glucosamine</name>
        <dbReference type="ChEBI" id="CHEBI:57705"/>
    </ligand>
</feature>
<gene>
    <name evidence="18 20" type="primary">glmU</name>
    <name evidence="20" type="ORF">GCM10009069_03500</name>
</gene>
<comment type="cofactor">
    <cofactor evidence="18">
        <name>Mg(2+)</name>
        <dbReference type="ChEBI" id="CHEBI:18420"/>
    </cofactor>
    <text evidence="18">Binds 1 Mg(2+) ion per subunit.</text>
</comment>
<name>A0A8J3CL65_9PROT</name>
<feature type="binding site" evidence="18">
    <location>
        <position position="58"/>
    </location>
    <ligand>
        <name>UDP-N-acetyl-alpha-D-glucosamine</name>
        <dbReference type="ChEBI" id="CHEBI:57705"/>
    </ligand>
</feature>